<dbReference type="OrthoDB" id="3260152at2759"/>
<evidence type="ECO:0000256" key="5">
    <source>
        <dbReference type="ARBA" id="ARBA00023274"/>
    </source>
</evidence>
<evidence type="ECO:0000313" key="8">
    <source>
        <dbReference type="Proteomes" id="UP000008867"/>
    </source>
</evidence>
<keyword evidence="4 7" id="KW-0496">Mitochondrion</keyword>
<comment type="subcellular location">
    <subcellularLocation>
        <location evidence="1">Mitochondrion</location>
    </subcellularLocation>
</comment>
<dbReference type="Gene3D" id="3.30.1140.32">
    <property type="entry name" value="Ribosomal protein S3, C-terminal domain"/>
    <property type="match status" value="1"/>
</dbReference>
<evidence type="ECO:0000256" key="2">
    <source>
        <dbReference type="ARBA" id="ARBA00010761"/>
    </source>
</evidence>
<organism evidence="7 8">
    <name type="scientific">Sporisorium reilianum (strain SRZ2)</name>
    <name type="common">Maize head smut fungus</name>
    <dbReference type="NCBI Taxonomy" id="999809"/>
    <lineage>
        <taxon>Eukaryota</taxon>
        <taxon>Fungi</taxon>
        <taxon>Dikarya</taxon>
        <taxon>Basidiomycota</taxon>
        <taxon>Ustilaginomycotina</taxon>
        <taxon>Ustilaginomycetes</taxon>
        <taxon>Ustilaginales</taxon>
        <taxon>Ustilaginaceae</taxon>
        <taxon>Sporisorium</taxon>
    </lineage>
</organism>
<dbReference type="GO" id="GO:0006412">
    <property type="term" value="P:translation"/>
    <property type="evidence" value="ECO:0007669"/>
    <property type="project" value="InterPro"/>
</dbReference>
<dbReference type="GO" id="GO:0005739">
    <property type="term" value="C:mitochondrion"/>
    <property type="evidence" value="ECO:0007669"/>
    <property type="project" value="UniProtKB-SubCell"/>
</dbReference>
<dbReference type="GO" id="GO:1990904">
    <property type="term" value="C:ribonucleoprotein complex"/>
    <property type="evidence" value="ECO:0007669"/>
    <property type="project" value="UniProtKB-KW"/>
</dbReference>
<evidence type="ECO:0000256" key="3">
    <source>
        <dbReference type="ARBA" id="ARBA00022980"/>
    </source>
</evidence>
<dbReference type="EMBL" id="FQ311469">
    <property type="protein sequence ID" value="CBQ72566.1"/>
    <property type="molecule type" value="Genomic_DNA"/>
</dbReference>
<dbReference type="AlphaFoldDB" id="E6ZZA9"/>
<geneLocation type="mitochondrion" evidence="7"/>
<dbReference type="InterPro" id="IPR036419">
    <property type="entry name" value="Ribosomal_S3_C_sf"/>
</dbReference>
<keyword evidence="5" id="KW-0687">Ribonucleoprotein</keyword>
<dbReference type="Proteomes" id="UP000008867">
    <property type="component" value="Mitochondrion MT"/>
</dbReference>
<reference evidence="7 8" key="1">
    <citation type="journal article" date="2010" name="Science">
        <title>Pathogenicity determinants in smut fungi revealed by genome comparison.</title>
        <authorList>
            <person name="Schirawski J."/>
            <person name="Mannhaupt G."/>
            <person name="Muench K."/>
            <person name="Brefort T."/>
            <person name="Schipper K."/>
            <person name="Doehlemann G."/>
            <person name="Di Stasio M."/>
            <person name="Roessel N."/>
            <person name="Mendoza-Mendoza A."/>
            <person name="Pester D."/>
            <person name="Mueller O."/>
            <person name="Winterberg B."/>
            <person name="Meyer E."/>
            <person name="Ghareeb H."/>
            <person name="Wollenberg T."/>
            <person name="Muensterkoetter M."/>
            <person name="Wong P."/>
            <person name="Walter M."/>
            <person name="Stukenbrock E."/>
            <person name="Gueldener U."/>
            <person name="Kahmann R."/>
        </authorList>
    </citation>
    <scope>NUCLEOTIDE SEQUENCE [LARGE SCALE GENOMIC DNA]</scope>
    <source>
        <strain evidence="8">SRZ2</strain>
    </source>
</reference>
<accession>E6ZZA9</accession>
<proteinExistence type="inferred from homology"/>
<keyword evidence="8" id="KW-1185">Reference proteome</keyword>
<dbReference type="GO" id="GO:0005840">
    <property type="term" value="C:ribosome"/>
    <property type="evidence" value="ECO:0007669"/>
    <property type="project" value="UniProtKB-KW"/>
</dbReference>
<gene>
    <name evidence="7" type="ORF">sr17112</name>
</gene>
<comment type="similarity">
    <text evidence="2">Belongs to the universal ribosomal protein uS3 family.</text>
</comment>
<name>E6ZZA9_SPORE</name>
<evidence type="ECO:0000313" key="7">
    <source>
        <dbReference type="EMBL" id="CBQ72566.1"/>
    </source>
</evidence>
<protein>
    <recommendedName>
        <fullName evidence="6">Small ribosomal subunit protein uS3m</fullName>
    </recommendedName>
</protein>
<dbReference type="Pfam" id="PF05316">
    <property type="entry name" value="VAR1"/>
    <property type="match status" value="1"/>
</dbReference>
<dbReference type="InterPro" id="IPR007980">
    <property type="entry name" value="Ribosomal_uS3m_fun"/>
</dbReference>
<dbReference type="SUPFAM" id="SSF54821">
    <property type="entry name" value="Ribosomal protein S3 C-terminal domain"/>
    <property type="match status" value="1"/>
</dbReference>
<evidence type="ECO:0000256" key="1">
    <source>
        <dbReference type="ARBA" id="ARBA00004173"/>
    </source>
</evidence>
<dbReference type="GO" id="GO:0003735">
    <property type="term" value="F:structural constituent of ribosome"/>
    <property type="evidence" value="ECO:0007669"/>
    <property type="project" value="InterPro"/>
</dbReference>
<dbReference type="HOGENOM" id="CLU_1094943_0_0_1"/>
<dbReference type="VEuPathDB" id="FungiDB:sr17112"/>
<dbReference type="eggNOG" id="ENOG502S7N0">
    <property type="taxonomic scope" value="Eukaryota"/>
</dbReference>
<keyword evidence="3 7" id="KW-0689">Ribosomal protein</keyword>
<evidence type="ECO:0000256" key="6">
    <source>
        <dbReference type="ARBA" id="ARBA00035157"/>
    </source>
</evidence>
<evidence type="ECO:0000256" key="4">
    <source>
        <dbReference type="ARBA" id="ARBA00023128"/>
    </source>
</evidence>
<sequence length="268" mass="29819">MNITMPTISSVYLENSGHQQQPQIQMNNASGGVAHSFSKQSPGLSSNLSGNISLNNNAISTINAYFGTVNKITKKDITTNTTSDSNNVSTSYFFVSKPNFSHTNSKVTIEFFYYTASKNGKKKHVKNNKNTRKNFSDLSTTLAQVYQKEVNIIATRLYYPYLNSSILSQYIAHNASSNTFINFREAILTKPSLHKTNLPAHISGIKVQVSGRLVTERVIPRITVKSYVIGSFQRSSNNATQIIDYSKFTTKNELGAFTVKVWICQRSG</sequence>